<sequence length="84" mass="8823">MLAPEMRILVFFTVLGSPCTWSTPPGLLLPGVGARMIKSAGGVCQPDERRPWWVTELSTTGEYSTDSGGPGHDVGPAAQNGGHD</sequence>
<evidence type="ECO:0000313" key="2">
    <source>
        <dbReference type="EMBL" id="GAA2709451.1"/>
    </source>
</evidence>
<dbReference type="Proteomes" id="UP001500886">
    <property type="component" value="Unassembled WGS sequence"/>
</dbReference>
<gene>
    <name evidence="2" type="ORF">GCM10010315_07510</name>
</gene>
<accession>A0ABN3TKJ1</accession>
<comment type="caution">
    <text evidence="2">The sequence shown here is derived from an EMBL/GenBank/DDBJ whole genome shotgun (WGS) entry which is preliminary data.</text>
</comment>
<protein>
    <recommendedName>
        <fullName evidence="4">Secreted protein</fullName>
    </recommendedName>
</protein>
<evidence type="ECO:0000313" key="3">
    <source>
        <dbReference type="Proteomes" id="UP001500886"/>
    </source>
</evidence>
<evidence type="ECO:0000256" key="1">
    <source>
        <dbReference type="SAM" id="MobiDB-lite"/>
    </source>
</evidence>
<keyword evidence="3" id="KW-1185">Reference proteome</keyword>
<feature type="region of interest" description="Disordered" evidence="1">
    <location>
        <begin position="59"/>
        <end position="84"/>
    </location>
</feature>
<reference evidence="2 3" key="1">
    <citation type="journal article" date="2019" name="Int. J. Syst. Evol. Microbiol.">
        <title>The Global Catalogue of Microorganisms (GCM) 10K type strain sequencing project: providing services to taxonomists for standard genome sequencing and annotation.</title>
        <authorList>
            <consortium name="The Broad Institute Genomics Platform"/>
            <consortium name="The Broad Institute Genome Sequencing Center for Infectious Disease"/>
            <person name="Wu L."/>
            <person name="Ma J."/>
        </authorList>
    </citation>
    <scope>NUCLEOTIDE SEQUENCE [LARGE SCALE GENOMIC DNA]</scope>
    <source>
        <strain evidence="2 3">JCM 4542</strain>
    </source>
</reference>
<evidence type="ECO:0008006" key="4">
    <source>
        <dbReference type="Google" id="ProtNLM"/>
    </source>
</evidence>
<proteinExistence type="predicted"/>
<dbReference type="EMBL" id="BAAASL010000002">
    <property type="protein sequence ID" value="GAA2709451.1"/>
    <property type="molecule type" value="Genomic_DNA"/>
</dbReference>
<organism evidence="2 3">
    <name type="scientific">Streptomyces luteosporeus</name>
    <dbReference type="NCBI Taxonomy" id="173856"/>
    <lineage>
        <taxon>Bacteria</taxon>
        <taxon>Bacillati</taxon>
        <taxon>Actinomycetota</taxon>
        <taxon>Actinomycetes</taxon>
        <taxon>Kitasatosporales</taxon>
        <taxon>Streptomycetaceae</taxon>
        <taxon>Streptomyces</taxon>
    </lineage>
</organism>
<name>A0ABN3TKJ1_9ACTN</name>